<evidence type="ECO:0000313" key="1">
    <source>
        <dbReference type="EMBL" id="KAG7168276.1"/>
    </source>
</evidence>
<comment type="caution">
    <text evidence="1">The sequence shown here is derived from an EMBL/GenBank/DDBJ whole genome shotgun (WGS) entry which is preliminary data.</text>
</comment>
<protein>
    <submittedName>
        <fullName evidence="1">Uncharacterized protein</fullName>
    </submittedName>
</protein>
<feature type="non-terminal residue" evidence="1">
    <location>
        <position position="1"/>
    </location>
</feature>
<keyword evidence="2" id="KW-1185">Reference proteome</keyword>
<gene>
    <name evidence="1" type="ORF">Hamer_G030733</name>
</gene>
<dbReference type="EMBL" id="JAHLQT010020202">
    <property type="protein sequence ID" value="KAG7168276.1"/>
    <property type="molecule type" value="Genomic_DNA"/>
</dbReference>
<dbReference type="Proteomes" id="UP000747542">
    <property type="component" value="Unassembled WGS sequence"/>
</dbReference>
<proteinExistence type="predicted"/>
<accession>A0A8J5MYJ4</accession>
<organism evidence="1 2">
    <name type="scientific">Homarus americanus</name>
    <name type="common">American lobster</name>
    <dbReference type="NCBI Taxonomy" id="6706"/>
    <lineage>
        <taxon>Eukaryota</taxon>
        <taxon>Metazoa</taxon>
        <taxon>Ecdysozoa</taxon>
        <taxon>Arthropoda</taxon>
        <taxon>Crustacea</taxon>
        <taxon>Multicrustacea</taxon>
        <taxon>Malacostraca</taxon>
        <taxon>Eumalacostraca</taxon>
        <taxon>Eucarida</taxon>
        <taxon>Decapoda</taxon>
        <taxon>Pleocyemata</taxon>
        <taxon>Astacidea</taxon>
        <taxon>Nephropoidea</taxon>
        <taxon>Nephropidae</taxon>
        <taxon>Homarus</taxon>
    </lineage>
</organism>
<evidence type="ECO:0000313" key="2">
    <source>
        <dbReference type="Proteomes" id="UP000747542"/>
    </source>
</evidence>
<sequence>MATIQLKNSQGITLLHMPPACPSDVWNVYEATLDGNCRTNNVCKSWNDKFVNLIGHNHPSIRKCIERFQKDPSLVETI</sequence>
<name>A0A8J5MYJ4_HOMAM</name>
<reference evidence="1" key="1">
    <citation type="journal article" date="2021" name="Sci. Adv.">
        <title>The American lobster genome reveals insights on longevity, neural, and immune adaptations.</title>
        <authorList>
            <person name="Polinski J.M."/>
            <person name="Zimin A.V."/>
            <person name="Clark K.F."/>
            <person name="Kohn A.B."/>
            <person name="Sadowski N."/>
            <person name="Timp W."/>
            <person name="Ptitsyn A."/>
            <person name="Khanna P."/>
            <person name="Romanova D.Y."/>
            <person name="Williams P."/>
            <person name="Greenwood S.J."/>
            <person name="Moroz L.L."/>
            <person name="Walt D.R."/>
            <person name="Bodnar A.G."/>
        </authorList>
    </citation>
    <scope>NUCLEOTIDE SEQUENCE</scope>
    <source>
        <strain evidence="1">GMGI-L3</strain>
    </source>
</reference>
<dbReference type="AlphaFoldDB" id="A0A8J5MYJ4"/>